<dbReference type="EMBL" id="JAVDRD010000007">
    <property type="protein sequence ID" value="MDR6512025.1"/>
    <property type="molecule type" value="Genomic_DNA"/>
</dbReference>
<evidence type="ECO:0000313" key="2">
    <source>
        <dbReference type="Proteomes" id="UP001184150"/>
    </source>
</evidence>
<evidence type="ECO:0000313" key="1">
    <source>
        <dbReference type="EMBL" id="MDR6512025.1"/>
    </source>
</evidence>
<gene>
    <name evidence="1" type="ORF">J2792_002908</name>
</gene>
<name>A0ABU1MNU8_9SPHN</name>
<protein>
    <submittedName>
        <fullName evidence="1">Uncharacterized protein</fullName>
    </submittedName>
</protein>
<organism evidence="1 2">
    <name type="scientific">Novosphingobium capsulatum</name>
    <dbReference type="NCBI Taxonomy" id="13688"/>
    <lineage>
        <taxon>Bacteria</taxon>
        <taxon>Pseudomonadati</taxon>
        <taxon>Pseudomonadota</taxon>
        <taxon>Alphaproteobacteria</taxon>
        <taxon>Sphingomonadales</taxon>
        <taxon>Sphingomonadaceae</taxon>
        <taxon>Novosphingobium</taxon>
    </lineage>
</organism>
<accession>A0ABU1MNU8</accession>
<keyword evidence="2" id="KW-1185">Reference proteome</keyword>
<comment type="caution">
    <text evidence="1">The sequence shown here is derived from an EMBL/GenBank/DDBJ whole genome shotgun (WGS) entry which is preliminary data.</text>
</comment>
<dbReference type="Proteomes" id="UP001184150">
    <property type="component" value="Unassembled WGS sequence"/>
</dbReference>
<sequence length="46" mass="5420">MAERVESEKISKSLINNKRKIFLCFCPQITRLIAYNSSNTTTYIFF</sequence>
<reference evidence="1 2" key="1">
    <citation type="submission" date="2023-07" db="EMBL/GenBank/DDBJ databases">
        <title>Sorghum-associated microbial communities from plants grown in Nebraska, USA.</title>
        <authorList>
            <person name="Schachtman D."/>
        </authorList>
    </citation>
    <scope>NUCLEOTIDE SEQUENCE [LARGE SCALE GENOMIC DNA]</scope>
    <source>
        <strain evidence="1 2">DS1027</strain>
    </source>
</reference>
<proteinExistence type="predicted"/>